<dbReference type="PANTHER" id="PTHR43434:SF25">
    <property type="entry name" value="PHOSPHOGLYCOLATE PHOSPHATASE"/>
    <property type="match status" value="1"/>
</dbReference>
<protein>
    <submittedName>
        <fullName evidence="2">Pyrophosphatase PpaX</fullName>
        <ecNumber evidence="2">3.6.1.1</ecNumber>
    </submittedName>
</protein>
<dbReference type="PANTHER" id="PTHR43434">
    <property type="entry name" value="PHOSPHOGLYCOLATE PHOSPHATASE"/>
    <property type="match status" value="1"/>
</dbReference>
<dbReference type="SFLD" id="SFLDG01129">
    <property type="entry name" value="C1.5:_HAD__Beta-PGM__Phosphata"/>
    <property type="match status" value="1"/>
</dbReference>
<dbReference type="InterPro" id="IPR006439">
    <property type="entry name" value="HAD-SF_hydro_IA"/>
</dbReference>
<dbReference type="GO" id="GO:0006281">
    <property type="term" value="P:DNA repair"/>
    <property type="evidence" value="ECO:0007669"/>
    <property type="project" value="TreeGrafter"/>
</dbReference>
<dbReference type="SUPFAM" id="SSF56784">
    <property type="entry name" value="HAD-like"/>
    <property type="match status" value="1"/>
</dbReference>
<dbReference type="AlphaFoldDB" id="A0A6N3E522"/>
<dbReference type="InterPro" id="IPR036412">
    <property type="entry name" value="HAD-like_sf"/>
</dbReference>
<organism evidence="2">
    <name type="scientific">Streptococcus parasanguinis</name>
    <dbReference type="NCBI Taxonomy" id="1318"/>
    <lineage>
        <taxon>Bacteria</taxon>
        <taxon>Bacillati</taxon>
        <taxon>Bacillota</taxon>
        <taxon>Bacilli</taxon>
        <taxon>Lactobacillales</taxon>
        <taxon>Streptococcaceae</taxon>
        <taxon>Streptococcus</taxon>
    </lineage>
</organism>
<keyword evidence="2" id="KW-0378">Hydrolase</keyword>
<dbReference type="NCBIfam" id="TIGR01549">
    <property type="entry name" value="HAD-SF-IA-v1"/>
    <property type="match status" value="1"/>
</dbReference>
<evidence type="ECO:0000313" key="2">
    <source>
        <dbReference type="EMBL" id="VYU33811.1"/>
    </source>
</evidence>
<evidence type="ECO:0000256" key="1">
    <source>
        <dbReference type="SAM" id="Phobius"/>
    </source>
</evidence>
<keyword evidence="1" id="KW-0472">Membrane</keyword>
<dbReference type="GO" id="GO:0008967">
    <property type="term" value="F:phosphoglycolate phosphatase activity"/>
    <property type="evidence" value="ECO:0007669"/>
    <property type="project" value="TreeGrafter"/>
</dbReference>
<sequence>MAKIPLNEGFSLFFLSICGIILTMNYHDFIWDLGGTLLDNYETSTNAFVATLKDFHIQADHDSVYAALKISTQDAIQTFAPHISNFRTEYKKKEALGLQEPVLFEGAKELLAEIQAHGGRHFLVSHRDRQVLTLIEQTGIAPFFTEIVTADEGFPRKPDPASMLYLKEKYGIQDGLVIGDRPIDIEAGEAAGLSTYLFYSMPHLHQFIFE</sequence>
<keyword evidence="1" id="KW-1133">Transmembrane helix</keyword>
<feature type="transmembrane region" description="Helical" evidence="1">
    <location>
        <begin position="12"/>
        <end position="31"/>
    </location>
</feature>
<dbReference type="EMBL" id="CACRUC010000019">
    <property type="protein sequence ID" value="VYU33811.1"/>
    <property type="molecule type" value="Genomic_DNA"/>
</dbReference>
<accession>A0A6N3E522</accession>
<dbReference type="SFLD" id="SFLDS00003">
    <property type="entry name" value="Haloacid_Dehalogenase"/>
    <property type="match status" value="1"/>
</dbReference>
<dbReference type="GO" id="GO:0004427">
    <property type="term" value="F:inorganic diphosphate phosphatase activity"/>
    <property type="evidence" value="ECO:0007669"/>
    <property type="project" value="UniProtKB-EC"/>
</dbReference>
<name>A0A6N3E522_STRPA</name>
<dbReference type="Gene3D" id="1.10.150.240">
    <property type="entry name" value="Putative phosphatase, domain 2"/>
    <property type="match status" value="1"/>
</dbReference>
<dbReference type="Gene3D" id="3.40.50.1000">
    <property type="entry name" value="HAD superfamily/HAD-like"/>
    <property type="match status" value="1"/>
</dbReference>
<dbReference type="EC" id="3.6.1.1" evidence="2"/>
<keyword evidence="1" id="KW-0812">Transmembrane</keyword>
<dbReference type="Pfam" id="PF13419">
    <property type="entry name" value="HAD_2"/>
    <property type="match status" value="1"/>
</dbReference>
<dbReference type="InterPro" id="IPR050155">
    <property type="entry name" value="HAD-like_hydrolase_sf"/>
</dbReference>
<dbReference type="InterPro" id="IPR023198">
    <property type="entry name" value="PGP-like_dom2"/>
</dbReference>
<dbReference type="InterPro" id="IPR041492">
    <property type="entry name" value="HAD_2"/>
</dbReference>
<dbReference type="GO" id="GO:0005829">
    <property type="term" value="C:cytosol"/>
    <property type="evidence" value="ECO:0007669"/>
    <property type="project" value="TreeGrafter"/>
</dbReference>
<proteinExistence type="predicted"/>
<reference evidence="2" key="1">
    <citation type="submission" date="2019-11" db="EMBL/GenBank/DDBJ databases">
        <authorList>
            <person name="Feng L."/>
        </authorList>
    </citation>
    <scope>NUCLEOTIDE SEQUENCE</scope>
    <source>
        <strain evidence="2">SparasanguinisLFYP13</strain>
    </source>
</reference>
<gene>
    <name evidence="2" type="primary">ppaX</name>
    <name evidence="2" type="ORF">SPLFYP13_01589</name>
</gene>
<dbReference type="InterPro" id="IPR023214">
    <property type="entry name" value="HAD_sf"/>
</dbReference>